<dbReference type="STRING" id="1265861.BCAMP_08716"/>
<dbReference type="Proteomes" id="UP000019243">
    <property type="component" value="Unassembled WGS sequence"/>
</dbReference>
<dbReference type="CDD" id="cd05013">
    <property type="entry name" value="SIS_RpiR"/>
    <property type="match status" value="1"/>
</dbReference>
<dbReference type="PANTHER" id="PTHR30514:SF1">
    <property type="entry name" value="HTH-TYPE TRANSCRIPTIONAL REGULATOR HEXR-RELATED"/>
    <property type="match status" value="1"/>
</dbReference>
<dbReference type="SUPFAM" id="SSF53697">
    <property type="entry name" value="SIS domain"/>
    <property type="match status" value="1"/>
</dbReference>
<dbReference type="Pfam" id="PF01380">
    <property type="entry name" value="SIS"/>
    <property type="match status" value="1"/>
</dbReference>
<proteinExistence type="predicted"/>
<dbReference type="GO" id="GO:0003677">
    <property type="term" value="F:DNA binding"/>
    <property type="evidence" value="ECO:0007669"/>
    <property type="project" value="UniProtKB-KW"/>
</dbReference>
<protein>
    <submittedName>
        <fullName evidence="6">Putative transcriptional regulator</fullName>
    </submittedName>
</protein>
<evidence type="ECO:0000313" key="7">
    <source>
        <dbReference type="Proteomes" id="UP000019243"/>
    </source>
</evidence>
<dbReference type="Gene3D" id="3.40.50.10490">
    <property type="entry name" value="Glucose-6-phosphate isomerase like protein, domain 1"/>
    <property type="match status" value="1"/>
</dbReference>
<organism evidence="6 7">
    <name type="scientific">Brochothrix campestris FSL F6-1037</name>
    <dbReference type="NCBI Taxonomy" id="1265861"/>
    <lineage>
        <taxon>Bacteria</taxon>
        <taxon>Bacillati</taxon>
        <taxon>Bacillota</taxon>
        <taxon>Bacilli</taxon>
        <taxon>Bacillales</taxon>
        <taxon>Listeriaceae</taxon>
        <taxon>Brochothrix</taxon>
    </lineage>
</organism>
<dbReference type="OrthoDB" id="1648815at2"/>
<dbReference type="GO" id="GO:1901135">
    <property type="term" value="P:carbohydrate derivative metabolic process"/>
    <property type="evidence" value="ECO:0007669"/>
    <property type="project" value="InterPro"/>
</dbReference>
<dbReference type="Pfam" id="PF01418">
    <property type="entry name" value="HTH_6"/>
    <property type="match status" value="1"/>
</dbReference>
<comment type="caution">
    <text evidence="6">The sequence shown here is derived from an EMBL/GenBank/DDBJ whole genome shotgun (WGS) entry which is preliminary data.</text>
</comment>
<keyword evidence="1" id="KW-0805">Transcription regulation</keyword>
<keyword evidence="2" id="KW-0238">DNA-binding</keyword>
<keyword evidence="3" id="KW-0804">Transcription</keyword>
<dbReference type="InterPro" id="IPR000281">
    <property type="entry name" value="HTH_RpiR"/>
</dbReference>
<feature type="domain" description="HTH rpiR-type" evidence="4">
    <location>
        <begin position="1"/>
        <end position="73"/>
    </location>
</feature>
<keyword evidence="7" id="KW-1185">Reference proteome</keyword>
<evidence type="ECO:0000313" key="6">
    <source>
        <dbReference type="EMBL" id="EUJ38622.1"/>
    </source>
</evidence>
<dbReference type="InterPro" id="IPR009057">
    <property type="entry name" value="Homeodomain-like_sf"/>
</dbReference>
<dbReference type="InterPro" id="IPR035472">
    <property type="entry name" value="RpiR-like_SIS"/>
</dbReference>
<feature type="domain" description="SIS" evidence="5">
    <location>
        <begin position="104"/>
        <end position="242"/>
    </location>
</feature>
<dbReference type="GO" id="GO:0003700">
    <property type="term" value="F:DNA-binding transcription factor activity"/>
    <property type="evidence" value="ECO:0007669"/>
    <property type="project" value="InterPro"/>
</dbReference>
<evidence type="ECO:0000259" key="5">
    <source>
        <dbReference type="PROSITE" id="PS51464"/>
    </source>
</evidence>
<evidence type="ECO:0000256" key="1">
    <source>
        <dbReference type="ARBA" id="ARBA00023015"/>
    </source>
</evidence>
<dbReference type="SUPFAM" id="SSF46689">
    <property type="entry name" value="Homeodomain-like"/>
    <property type="match status" value="1"/>
</dbReference>
<evidence type="ECO:0000256" key="2">
    <source>
        <dbReference type="ARBA" id="ARBA00023125"/>
    </source>
</evidence>
<dbReference type="GO" id="GO:0097367">
    <property type="term" value="F:carbohydrate derivative binding"/>
    <property type="evidence" value="ECO:0007669"/>
    <property type="project" value="InterPro"/>
</dbReference>
<accession>W7CNJ0</accession>
<evidence type="ECO:0000259" key="4">
    <source>
        <dbReference type="PROSITE" id="PS51071"/>
    </source>
</evidence>
<dbReference type="InterPro" id="IPR046348">
    <property type="entry name" value="SIS_dom_sf"/>
</dbReference>
<dbReference type="PROSITE" id="PS51464">
    <property type="entry name" value="SIS"/>
    <property type="match status" value="1"/>
</dbReference>
<dbReference type="PROSITE" id="PS51071">
    <property type="entry name" value="HTH_RPIR"/>
    <property type="match status" value="1"/>
</dbReference>
<evidence type="ECO:0000256" key="3">
    <source>
        <dbReference type="ARBA" id="ARBA00023163"/>
    </source>
</evidence>
<dbReference type="EMBL" id="AODH01000035">
    <property type="protein sequence ID" value="EUJ38622.1"/>
    <property type="molecule type" value="Genomic_DNA"/>
</dbReference>
<dbReference type="RefSeq" id="WP_035314925.1">
    <property type="nucleotide sequence ID" value="NZ_AODH01000035.1"/>
</dbReference>
<dbReference type="AlphaFoldDB" id="W7CNJ0"/>
<dbReference type="InterPro" id="IPR036388">
    <property type="entry name" value="WH-like_DNA-bd_sf"/>
</dbReference>
<reference evidence="6 7" key="1">
    <citation type="submission" date="2012-12" db="EMBL/GenBank/DDBJ databases">
        <title>Novel taxa of Listeriaceae from agricultural environments in the United States.</title>
        <authorList>
            <person name="den Bakker H.C."/>
            <person name="Allred A."/>
            <person name="Warchocki S."/>
            <person name="Wright E.M."/>
            <person name="Burrell A."/>
            <person name="Nightingale K.K."/>
            <person name="Kephart D."/>
            <person name="Wiedmann M."/>
        </authorList>
    </citation>
    <scope>NUCLEOTIDE SEQUENCE [LARGE SCALE GENOMIC DNA]</scope>
    <source>
        <strain evidence="6 7">FSL F6-1037</strain>
    </source>
</reference>
<gene>
    <name evidence="6" type="ORF">BCAMP_08716</name>
</gene>
<sequence>MFTTAVIKQFTEIEQQLYRYIRDNREQVMYMRVRELAEATQVSAATIVRFTRKIGCEGFSEFKLRLKEEAKLPVPEKLNNTVKVANDFFSRDLTADYEAVFEQAVALIKTSELVVFFGIGTSGILAEYGSRYFSNLDQRTFFVKDPFYPTVGRPFKKSVMIILSVSGETEQVLEQARNMLSNGSKVISITNTAHNTLASLSDINLSYYVPQEKMTHANITTQLPVLFLLEALAKRNYEELYKEK</sequence>
<dbReference type="PANTHER" id="PTHR30514">
    <property type="entry name" value="GLUCOKINASE"/>
    <property type="match status" value="1"/>
</dbReference>
<dbReference type="PATRIC" id="fig|1265861.3.peg.1710"/>
<name>W7CNJ0_9LIST</name>
<dbReference type="Gene3D" id="1.10.10.10">
    <property type="entry name" value="Winged helix-like DNA-binding domain superfamily/Winged helix DNA-binding domain"/>
    <property type="match status" value="1"/>
</dbReference>
<dbReference type="InterPro" id="IPR047640">
    <property type="entry name" value="RpiR-like"/>
</dbReference>
<dbReference type="InterPro" id="IPR001347">
    <property type="entry name" value="SIS_dom"/>
</dbReference>